<gene>
    <name evidence="2" type="ORF">SAMN00808754_2110</name>
</gene>
<reference evidence="2 3" key="1">
    <citation type="submission" date="2017-04" db="EMBL/GenBank/DDBJ databases">
        <authorList>
            <person name="Afonso C.L."/>
            <person name="Miller P.J."/>
            <person name="Scott M.A."/>
            <person name="Spackman E."/>
            <person name="Goraichik I."/>
            <person name="Dimitrov K.M."/>
            <person name="Suarez D.L."/>
            <person name="Swayne D.E."/>
        </authorList>
    </citation>
    <scope>NUCLEOTIDE SEQUENCE [LARGE SCALE GENOMIC DNA]</scope>
    <source>
        <strain evidence="2 3">ToBE</strain>
    </source>
</reference>
<organism evidence="2 3">
    <name type="scientific">Thermanaeromonas toyohensis ToBE</name>
    <dbReference type="NCBI Taxonomy" id="698762"/>
    <lineage>
        <taxon>Bacteria</taxon>
        <taxon>Bacillati</taxon>
        <taxon>Bacillota</taxon>
        <taxon>Clostridia</taxon>
        <taxon>Neomoorellales</taxon>
        <taxon>Neomoorellaceae</taxon>
        <taxon>Thermanaeromonas</taxon>
    </lineage>
</organism>
<dbReference type="InterPro" id="IPR027417">
    <property type="entry name" value="P-loop_NTPase"/>
</dbReference>
<dbReference type="Pfam" id="PF03780">
    <property type="entry name" value="Asp23"/>
    <property type="match status" value="1"/>
</dbReference>
<evidence type="ECO:0000313" key="2">
    <source>
        <dbReference type="EMBL" id="SMB98079.1"/>
    </source>
</evidence>
<proteinExistence type="inferred from homology"/>
<dbReference type="InterPro" id="IPR005531">
    <property type="entry name" value="Asp23"/>
</dbReference>
<dbReference type="Proteomes" id="UP000192569">
    <property type="component" value="Chromosome I"/>
</dbReference>
<name>A0A1W1VXH1_9FIRM</name>
<comment type="similarity">
    <text evidence="1">Belongs to the asp23 family.</text>
</comment>
<protein>
    <submittedName>
        <fullName evidence="2">Asp23 family, cell envelope-related function</fullName>
    </submittedName>
</protein>
<accession>A0A1W1VXH1</accession>
<evidence type="ECO:0000313" key="3">
    <source>
        <dbReference type="Proteomes" id="UP000192569"/>
    </source>
</evidence>
<evidence type="ECO:0000256" key="1">
    <source>
        <dbReference type="ARBA" id="ARBA00005721"/>
    </source>
</evidence>
<dbReference type="RefSeq" id="WP_084665677.1">
    <property type="nucleotide sequence ID" value="NZ_LT838272.1"/>
</dbReference>
<dbReference type="EMBL" id="LT838272">
    <property type="protein sequence ID" value="SMB98079.1"/>
    <property type="molecule type" value="Genomic_DNA"/>
</dbReference>
<dbReference type="STRING" id="698762.SAMN00808754_2110"/>
<sequence>MEVIAFIGPSGSGKSHRAQAVAYDYQAEAIIDDGLLIKGSRILAGVSAKEQPTRVGAIKTALFTDPQHAAEVKAQIAALAPSRLLLISTSREMACRIAKQLDLPLPSLFIDITEVATPQEIARAKQIRKQLGKHVIPVPTVEVKSRFKGNFIEPLKTFLRRRSAPLGRPKSLWIEQTLVRPTFNLLGHFYISEKVIEQLATYLVRDGVISHPKVEVEDTSGGLSLNIEVMARYGIPWRPHLQAAQARVKEGVENLTGLTVKAVNIIVRQVFF</sequence>
<keyword evidence="3" id="KW-1185">Reference proteome</keyword>
<dbReference type="OrthoDB" id="5429664at2"/>
<dbReference type="AlphaFoldDB" id="A0A1W1VXH1"/>
<dbReference type="SUPFAM" id="SSF52540">
    <property type="entry name" value="P-loop containing nucleoside triphosphate hydrolases"/>
    <property type="match status" value="1"/>
</dbReference>